<evidence type="ECO:0000313" key="3">
    <source>
        <dbReference type="Proteomes" id="UP000473525"/>
    </source>
</evidence>
<keyword evidence="1" id="KW-0472">Membrane</keyword>
<feature type="transmembrane region" description="Helical" evidence="1">
    <location>
        <begin position="295"/>
        <end position="317"/>
    </location>
</feature>
<dbReference type="EMBL" id="WSEK01000004">
    <property type="protein sequence ID" value="MVQ47988.1"/>
    <property type="molecule type" value="Genomic_DNA"/>
</dbReference>
<evidence type="ECO:0000313" key="2">
    <source>
        <dbReference type="EMBL" id="MVQ47988.1"/>
    </source>
</evidence>
<organism evidence="2 3">
    <name type="scientific">Nocardioides agri</name>
    <dbReference type="NCBI Taxonomy" id="2682843"/>
    <lineage>
        <taxon>Bacteria</taxon>
        <taxon>Bacillati</taxon>
        <taxon>Actinomycetota</taxon>
        <taxon>Actinomycetes</taxon>
        <taxon>Propionibacteriales</taxon>
        <taxon>Nocardioidaceae</taxon>
        <taxon>Nocardioides</taxon>
    </lineage>
</organism>
<name>A0A6L6XM43_9ACTN</name>
<accession>A0A6L6XM43</accession>
<feature type="transmembrane region" description="Helical" evidence="1">
    <location>
        <begin position="372"/>
        <end position="392"/>
    </location>
</feature>
<keyword evidence="1" id="KW-0812">Transmembrane</keyword>
<evidence type="ECO:0000256" key="1">
    <source>
        <dbReference type="SAM" id="Phobius"/>
    </source>
</evidence>
<gene>
    <name evidence="2" type="ORF">GON03_02270</name>
</gene>
<dbReference type="RefSeq" id="WP_157340095.1">
    <property type="nucleotide sequence ID" value="NZ_WSEK01000004.1"/>
</dbReference>
<keyword evidence="3" id="KW-1185">Reference proteome</keyword>
<evidence type="ECO:0008006" key="4">
    <source>
        <dbReference type="Google" id="ProtNLM"/>
    </source>
</evidence>
<feature type="transmembrane region" description="Helical" evidence="1">
    <location>
        <begin position="56"/>
        <end position="75"/>
    </location>
</feature>
<comment type="caution">
    <text evidence="2">The sequence shown here is derived from an EMBL/GenBank/DDBJ whole genome shotgun (WGS) entry which is preliminary data.</text>
</comment>
<feature type="transmembrane region" description="Helical" evidence="1">
    <location>
        <begin position="337"/>
        <end position="360"/>
    </location>
</feature>
<proteinExistence type="predicted"/>
<feature type="transmembrane region" description="Helical" evidence="1">
    <location>
        <begin position="87"/>
        <end position="105"/>
    </location>
</feature>
<sequence length="441" mass="45924">MSTTRAAWVGLGVALLLVALAFAVPPVLGWEVWPRAPRSTVSGEVPPLHGFWRPTWWGPGTLPAVLVAALGVRFGPGLARRLSWGRLLAASYAAGLAWLLSLALVDGGDGLGRAIGDRYEYLPAARAVTDVPGLLHGYVDRIPIDSPEAWPTQPAGHPPLALLFFVGLDRLGLGDPTVAGVVVTALAATAVVAVLVTLRALGAEEAARAAAPLLVLTPAAVFLAVSADAVFTAVGAWGLACLAIAATAASRRGATAWAALAGLLLGAAVMMSYGLPLLGVLALAVLLAARSWLPLPVAAATALAVVLGFAAAGFAWWEAIGVLHERYWDGIAADRPASYWLWGNLAALLVCAGPLLGAGLAQTAVARRPRAVALLVAAAALTVLLADASRMSKAEVERIWLPFVPWLTISVALLPERWRRWGLGLQVVWALAVQHLLYTSW</sequence>
<reference evidence="2 3" key="1">
    <citation type="submission" date="2019-12" db="EMBL/GenBank/DDBJ databases">
        <authorList>
            <person name="Huq M.A."/>
        </authorList>
    </citation>
    <scope>NUCLEOTIDE SEQUENCE [LARGE SCALE GENOMIC DNA]</scope>
    <source>
        <strain evidence="2 3">MAH-18</strain>
    </source>
</reference>
<keyword evidence="1" id="KW-1133">Transmembrane helix</keyword>
<feature type="transmembrane region" description="Helical" evidence="1">
    <location>
        <begin position="178"/>
        <end position="201"/>
    </location>
</feature>
<feature type="transmembrane region" description="Helical" evidence="1">
    <location>
        <begin position="258"/>
        <end position="288"/>
    </location>
</feature>
<dbReference type="Proteomes" id="UP000473525">
    <property type="component" value="Unassembled WGS sequence"/>
</dbReference>
<protein>
    <recommendedName>
        <fullName evidence="4">Glycosyltransferase RgtA/B/C/D-like domain-containing protein</fullName>
    </recommendedName>
</protein>
<feature type="transmembrane region" description="Helical" evidence="1">
    <location>
        <begin position="213"/>
        <end position="246"/>
    </location>
</feature>
<dbReference type="AlphaFoldDB" id="A0A6L6XM43"/>